<protein>
    <recommendedName>
        <fullName evidence="3">DUF3011 domain-containing protein</fullName>
    </recommendedName>
</protein>
<gene>
    <name evidence="1" type="ORF">CSC94_12845</name>
</gene>
<dbReference type="EMBL" id="PDVP01000007">
    <property type="protein sequence ID" value="PHP66571.1"/>
    <property type="molecule type" value="Genomic_DNA"/>
</dbReference>
<proteinExistence type="predicted"/>
<name>A0A2G1QM88_9HYPH</name>
<evidence type="ECO:0000313" key="2">
    <source>
        <dbReference type="Proteomes" id="UP000221168"/>
    </source>
</evidence>
<evidence type="ECO:0008006" key="3">
    <source>
        <dbReference type="Google" id="ProtNLM"/>
    </source>
</evidence>
<dbReference type="Proteomes" id="UP000221168">
    <property type="component" value="Unassembled WGS sequence"/>
</dbReference>
<dbReference type="AlphaFoldDB" id="A0A2G1QM88"/>
<evidence type="ECO:0000313" key="1">
    <source>
        <dbReference type="EMBL" id="PHP66571.1"/>
    </source>
</evidence>
<keyword evidence="2" id="KW-1185">Reference proteome</keyword>
<accession>A0A2G1QM88</accession>
<sequence length="160" mass="18195">MKRFFSYSSGIGTIFLSAITVFLISFLASPDQARAEWVKCADENGYCYLEQGTDVRYGARGTFAMDYFGAGRMHCSNNTFGDPLYGVRKACFKWVNERSHRWVHCAKENDVCRFSGTRRVRYGARGAYVYVAARNQVACNNQTFGDPLYGVVKDCWVLEH</sequence>
<comment type="caution">
    <text evidence="1">The sequence shown here is derived from an EMBL/GenBank/DDBJ whole genome shotgun (WGS) entry which is preliminary data.</text>
</comment>
<reference evidence="1 2" key="1">
    <citation type="submission" date="2017-10" db="EMBL/GenBank/DDBJ databases">
        <title>Sedimentibacterium mangrovi gen. nov., sp. nov., a novel member of family Phyllobacteriacea isolated from mangrove sediment.</title>
        <authorList>
            <person name="Liao H."/>
            <person name="Tian Y."/>
        </authorList>
    </citation>
    <scope>NUCLEOTIDE SEQUENCE [LARGE SCALE GENOMIC DNA]</scope>
    <source>
        <strain evidence="1 2">X9-2-2</strain>
    </source>
</reference>
<organism evidence="1 2">
    <name type="scientific">Zhengella mangrovi</name>
    <dbReference type="NCBI Taxonomy" id="1982044"/>
    <lineage>
        <taxon>Bacteria</taxon>
        <taxon>Pseudomonadati</taxon>
        <taxon>Pseudomonadota</taxon>
        <taxon>Alphaproteobacteria</taxon>
        <taxon>Hyphomicrobiales</taxon>
        <taxon>Notoacmeibacteraceae</taxon>
        <taxon>Zhengella</taxon>
    </lineage>
</organism>